<proteinExistence type="inferred from homology"/>
<dbReference type="PANTHER" id="PTHR38459:SF1">
    <property type="entry name" value="PROPHAGE BACTOPRENOL-LINKED GLUCOSE TRANSLOCASE HOMOLOG"/>
    <property type="match status" value="1"/>
</dbReference>
<evidence type="ECO:0000259" key="8">
    <source>
        <dbReference type="Pfam" id="PF04138"/>
    </source>
</evidence>
<keyword evidence="5 7" id="KW-0472">Membrane</keyword>
<comment type="caution">
    <text evidence="9">The sequence shown here is derived from an EMBL/GenBank/DDBJ whole genome shotgun (WGS) entry which is preliminary data.</text>
</comment>
<evidence type="ECO:0000256" key="3">
    <source>
        <dbReference type="ARBA" id="ARBA00022692"/>
    </source>
</evidence>
<dbReference type="InterPro" id="IPR007267">
    <property type="entry name" value="GtrA_DPMS_TM"/>
</dbReference>
<feature type="transmembrane region" description="Helical" evidence="7">
    <location>
        <begin position="76"/>
        <end position="101"/>
    </location>
</feature>
<protein>
    <submittedName>
        <fullName evidence="9">GtrA family protein</fullName>
    </submittedName>
</protein>
<reference evidence="9" key="1">
    <citation type="submission" date="2021-04" db="EMBL/GenBank/DDBJ databases">
        <title>Genome based classification of Actinospica acidithermotolerans sp. nov., an actinobacterium isolated from an Indonesian hot spring.</title>
        <authorList>
            <person name="Kusuma A.B."/>
            <person name="Putra K.E."/>
            <person name="Nafisah S."/>
            <person name="Loh J."/>
            <person name="Nouioui I."/>
            <person name="Goodfellow M."/>
        </authorList>
    </citation>
    <scope>NUCLEOTIDE SEQUENCE</scope>
    <source>
        <strain evidence="9">CSCA 57</strain>
    </source>
</reference>
<evidence type="ECO:0000256" key="7">
    <source>
        <dbReference type="SAM" id="Phobius"/>
    </source>
</evidence>
<evidence type="ECO:0000313" key="10">
    <source>
        <dbReference type="Proteomes" id="UP000675781"/>
    </source>
</evidence>
<dbReference type="AlphaFoldDB" id="A0A941EPN4"/>
<evidence type="ECO:0000256" key="4">
    <source>
        <dbReference type="ARBA" id="ARBA00022989"/>
    </source>
</evidence>
<sequence>MYSRVEHLIHEVAKFGIVGGLAYVVTIAVNYAYLAVQKNDELTAYIIANVVATGVAYLGNRYWTYKDRESGGTREVVLFLAINGIAIAIQTGITALTYYVMHLDSHLEIFFSKFVLGIGIGMAFRFWSYRTFIFPEAEPALAGDQFPYSEQPLPTSQLDSEAPRSGSGALLSKASR</sequence>
<comment type="similarity">
    <text evidence="2">Belongs to the GtrA family.</text>
</comment>
<evidence type="ECO:0000256" key="6">
    <source>
        <dbReference type="SAM" id="MobiDB-lite"/>
    </source>
</evidence>
<feature type="transmembrane region" description="Helical" evidence="7">
    <location>
        <begin position="107"/>
        <end position="127"/>
    </location>
</feature>
<dbReference type="InterPro" id="IPR051401">
    <property type="entry name" value="GtrA_CellWall_Glycosyl"/>
</dbReference>
<keyword evidence="3 7" id="KW-0812">Transmembrane</keyword>
<dbReference type="PANTHER" id="PTHR38459">
    <property type="entry name" value="PROPHAGE BACTOPRENOL-LINKED GLUCOSE TRANSLOCASE HOMOLOG"/>
    <property type="match status" value="1"/>
</dbReference>
<dbReference type="GO" id="GO:0005886">
    <property type="term" value="C:plasma membrane"/>
    <property type="evidence" value="ECO:0007669"/>
    <property type="project" value="TreeGrafter"/>
</dbReference>
<dbReference type="Pfam" id="PF04138">
    <property type="entry name" value="GtrA_DPMS_TM"/>
    <property type="match status" value="1"/>
</dbReference>
<dbReference type="RefSeq" id="WP_212529595.1">
    <property type="nucleotide sequence ID" value="NZ_JAGSOG010000082.1"/>
</dbReference>
<accession>A0A941EPN4</accession>
<organism evidence="9 10">
    <name type="scientific">Actinospica durhamensis</name>
    <dbReference type="NCBI Taxonomy" id="1508375"/>
    <lineage>
        <taxon>Bacteria</taxon>
        <taxon>Bacillati</taxon>
        <taxon>Actinomycetota</taxon>
        <taxon>Actinomycetes</taxon>
        <taxon>Catenulisporales</taxon>
        <taxon>Actinospicaceae</taxon>
        <taxon>Actinospica</taxon>
    </lineage>
</organism>
<feature type="transmembrane region" description="Helical" evidence="7">
    <location>
        <begin position="42"/>
        <end position="64"/>
    </location>
</feature>
<dbReference type="Proteomes" id="UP000675781">
    <property type="component" value="Unassembled WGS sequence"/>
</dbReference>
<gene>
    <name evidence="9" type="ORF">KDL01_17530</name>
</gene>
<evidence type="ECO:0000313" key="9">
    <source>
        <dbReference type="EMBL" id="MBR7835081.1"/>
    </source>
</evidence>
<keyword evidence="4 7" id="KW-1133">Transmembrane helix</keyword>
<feature type="transmembrane region" description="Helical" evidence="7">
    <location>
        <begin position="12"/>
        <end position="36"/>
    </location>
</feature>
<evidence type="ECO:0000256" key="1">
    <source>
        <dbReference type="ARBA" id="ARBA00004141"/>
    </source>
</evidence>
<feature type="domain" description="GtrA/DPMS transmembrane" evidence="8">
    <location>
        <begin position="14"/>
        <end position="134"/>
    </location>
</feature>
<feature type="region of interest" description="Disordered" evidence="6">
    <location>
        <begin position="145"/>
        <end position="176"/>
    </location>
</feature>
<evidence type="ECO:0000256" key="2">
    <source>
        <dbReference type="ARBA" id="ARBA00009399"/>
    </source>
</evidence>
<keyword evidence="10" id="KW-1185">Reference proteome</keyword>
<name>A0A941EPN4_9ACTN</name>
<dbReference type="EMBL" id="JAGSOG010000082">
    <property type="protein sequence ID" value="MBR7835081.1"/>
    <property type="molecule type" value="Genomic_DNA"/>
</dbReference>
<evidence type="ECO:0000256" key="5">
    <source>
        <dbReference type="ARBA" id="ARBA00023136"/>
    </source>
</evidence>
<comment type="subcellular location">
    <subcellularLocation>
        <location evidence="1">Membrane</location>
        <topology evidence="1">Multi-pass membrane protein</topology>
    </subcellularLocation>
</comment>
<dbReference type="GO" id="GO:0000271">
    <property type="term" value="P:polysaccharide biosynthetic process"/>
    <property type="evidence" value="ECO:0007669"/>
    <property type="project" value="InterPro"/>
</dbReference>